<evidence type="ECO:0000313" key="2">
    <source>
        <dbReference type="Proteomes" id="UP001227268"/>
    </source>
</evidence>
<protein>
    <submittedName>
        <fullName evidence="1">Uncharacterized protein</fullName>
    </submittedName>
</protein>
<dbReference type="EMBL" id="JASBWT010000027">
    <property type="protein sequence ID" value="KAJ9094083.1"/>
    <property type="molecule type" value="Genomic_DNA"/>
</dbReference>
<sequence length="422" mass="47181">MPARRAVGVDGKEHGKCYLTTQTADAADNPDYAQLPLRTHRQIIKDVTAIRACTSVGSKEAMQVEKGINNQSVFSIIGSINFPWSFTADIMHIIYENIMKEMLGIWEGKYKADMITGNMKGRLGAVVGENYVISPEHWKAIDREVAASNSTVPAALSRRMGSISKRGYWTAEMGKVPDLHALSACLQIHQIMCSIDHPEAVARWRHIVTGFKDLWSDSAEGEEMNTFSEGAPEGLGTLFEQEVVSSPGPSKHVCAAVGAFLSAREWSPAAQRSGNVSKYSWRQIMKPDLNMCSWKGYRTSGARGSQYQTFEDPNPRNHRRELREEDWIMMPTYGQILEFLSFCWKGEDIWVAVIQVWEKENWLKDQEPGCGPQLKIAMKAGLQAVEVSALEAMVGRIKMWDGATEIEVMFETSDGCLAPEMF</sequence>
<comment type="caution">
    <text evidence="1">The sequence shown here is derived from an EMBL/GenBank/DDBJ whole genome shotgun (WGS) entry which is preliminary data.</text>
</comment>
<accession>A0ACC2V4N9</accession>
<reference evidence="1" key="1">
    <citation type="submission" date="2023-04" db="EMBL/GenBank/DDBJ databases">
        <title>Draft Genome sequencing of Naganishia species isolated from polar environments using Oxford Nanopore Technology.</title>
        <authorList>
            <person name="Leo P."/>
            <person name="Venkateswaran K."/>
        </authorList>
    </citation>
    <scope>NUCLEOTIDE SEQUENCE</scope>
    <source>
        <strain evidence="1">MNA-CCFEE 5423</strain>
    </source>
</reference>
<name>A0ACC2V4N9_9TREE</name>
<proteinExistence type="predicted"/>
<gene>
    <name evidence="1" type="ORF">QFC21_006184</name>
</gene>
<evidence type="ECO:0000313" key="1">
    <source>
        <dbReference type="EMBL" id="KAJ9094083.1"/>
    </source>
</evidence>
<keyword evidence="2" id="KW-1185">Reference proteome</keyword>
<dbReference type="Proteomes" id="UP001227268">
    <property type="component" value="Unassembled WGS sequence"/>
</dbReference>
<organism evidence="1 2">
    <name type="scientific">Naganishia friedmannii</name>
    <dbReference type="NCBI Taxonomy" id="89922"/>
    <lineage>
        <taxon>Eukaryota</taxon>
        <taxon>Fungi</taxon>
        <taxon>Dikarya</taxon>
        <taxon>Basidiomycota</taxon>
        <taxon>Agaricomycotina</taxon>
        <taxon>Tremellomycetes</taxon>
        <taxon>Filobasidiales</taxon>
        <taxon>Filobasidiaceae</taxon>
        <taxon>Naganishia</taxon>
    </lineage>
</organism>